<organism evidence="1 2">
    <name type="scientific">Paraburkholderia rhynchosiae</name>
    <dbReference type="NCBI Taxonomy" id="487049"/>
    <lineage>
        <taxon>Bacteria</taxon>
        <taxon>Pseudomonadati</taxon>
        <taxon>Pseudomonadota</taxon>
        <taxon>Betaproteobacteria</taxon>
        <taxon>Burkholderiales</taxon>
        <taxon>Burkholderiaceae</taxon>
        <taxon>Paraburkholderia</taxon>
    </lineage>
</organism>
<dbReference type="EMBL" id="JAQQDW010000202">
    <property type="protein sequence ID" value="MFM0109333.1"/>
    <property type="molecule type" value="Genomic_DNA"/>
</dbReference>
<evidence type="ECO:0000313" key="2">
    <source>
        <dbReference type="Proteomes" id="UP001629235"/>
    </source>
</evidence>
<sequence length="96" mass="10434">MFKHLTFSLGLGAIALTLSGAAMAQVHLGVNIGVPAPVYVAPAPVYAPPPPVYAPAPVIAGPGLFIGWHGDRYWDGHRYWSRRNWYARGHHDYGRG</sequence>
<comment type="caution">
    <text evidence="1">The sequence shown here is derived from an EMBL/GenBank/DDBJ whole genome shotgun (WGS) entry which is preliminary data.</text>
</comment>
<evidence type="ECO:0000313" key="1">
    <source>
        <dbReference type="EMBL" id="MFM0109333.1"/>
    </source>
</evidence>
<protein>
    <submittedName>
        <fullName evidence="1">Uncharacterized protein</fullName>
    </submittedName>
</protein>
<name>A0ACC7NSH2_9BURK</name>
<dbReference type="Proteomes" id="UP001629235">
    <property type="component" value="Unassembled WGS sequence"/>
</dbReference>
<gene>
    <name evidence="1" type="ORF">PQR01_39710</name>
</gene>
<keyword evidence="2" id="KW-1185">Reference proteome</keyword>
<accession>A0ACC7NSH2</accession>
<reference evidence="1 2" key="1">
    <citation type="journal article" date="2024" name="Chem. Sci.">
        <title>Discovery of megapolipeptins by genome mining of a Burkholderiales bacteria collection.</title>
        <authorList>
            <person name="Paulo B.S."/>
            <person name="Recchia M.J.J."/>
            <person name="Lee S."/>
            <person name="Fergusson C.H."/>
            <person name="Romanowski S.B."/>
            <person name="Hernandez A."/>
            <person name="Krull N."/>
            <person name="Liu D.Y."/>
            <person name="Cavanagh H."/>
            <person name="Bos A."/>
            <person name="Gray C.A."/>
            <person name="Murphy B.T."/>
            <person name="Linington R.G."/>
            <person name="Eustaquio A.S."/>
        </authorList>
    </citation>
    <scope>NUCLEOTIDE SEQUENCE [LARGE SCALE GENOMIC DNA]</scope>
    <source>
        <strain evidence="1 2">RL18-126-BIB-B</strain>
    </source>
</reference>
<proteinExistence type="predicted"/>